<evidence type="ECO:0000313" key="2">
    <source>
        <dbReference type="Proteomes" id="UP000095038"/>
    </source>
</evidence>
<proteinExistence type="predicted"/>
<keyword evidence="2" id="KW-1185">Reference proteome</keyword>
<dbReference type="EMBL" id="KV454476">
    <property type="protein sequence ID" value="ODV62828.1"/>
    <property type="molecule type" value="Genomic_DNA"/>
</dbReference>
<gene>
    <name evidence="1" type="ORF">ASCRUDRAFT_74290</name>
</gene>
<organism evidence="1 2">
    <name type="scientific">Ascoidea rubescens DSM 1968</name>
    <dbReference type="NCBI Taxonomy" id="1344418"/>
    <lineage>
        <taxon>Eukaryota</taxon>
        <taxon>Fungi</taxon>
        <taxon>Dikarya</taxon>
        <taxon>Ascomycota</taxon>
        <taxon>Saccharomycotina</taxon>
        <taxon>Saccharomycetes</taxon>
        <taxon>Ascoideaceae</taxon>
        <taxon>Ascoidea</taxon>
    </lineage>
</organism>
<protein>
    <submittedName>
        <fullName evidence="1">Uncharacterized protein</fullName>
    </submittedName>
</protein>
<reference evidence="2" key="1">
    <citation type="submission" date="2016-05" db="EMBL/GenBank/DDBJ databases">
        <title>Comparative genomics of biotechnologically important yeasts.</title>
        <authorList>
            <consortium name="DOE Joint Genome Institute"/>
            <person name="Riley R."/>
            <person name="Haridas S."/>
            <person name="Wolfe K.H."/>
            <person name="Lopes M.R."/>
            <person name="Hittinger C.T."/>
            <person name="Goker M."/>
            <person name="Salamov A."/>
            <person name="Wisecaver J."/>
            <person name="Long T.M."/>
            <person name="Aerts A.L."/>
            <person name="Barry K."/>
            <person name="Choi C."/>
            <person name="Clum A."/>
            <person name="Coughlan A.Y."/>
            <person name="Deshpande S."/>
            <person name="Douglass A.P."/>
            <person name="Hanson S.J."/>
            <person name="Klenk H.-P."/>
            <person name="Labutti K."/>
            <person name="Lapidus A."/>
            <person name="Lindquist E."/>
            <person name="Lipzen A."/>
            <person name="Meier-Kolthoff J.P."/>
            <person name="Ohm R.A."/>
            <person name="Otillar R.P."/>
            <person name="Pangilinan J."/>
            <person name="Peng Y."/>
            <person name="Rokas A."/>
            <person name="Rosa C.A."/>
            <person name="Scheuner C."/>
            <person name="Sibirny A.A."/>
            <person name="Slot J.C."/>
            <person name="Stielow J.B."/>
            <person name="Sun H."/>
            <person name="Kurtzman C.P."/>
            <person name="Blackwell M."/>
            <person name="Grigoriev I.V."/>
            <person name="Jeffries T.W."/>
        </authorList>
    </citation>
    <scope>NUCLEOTIDE SEQUENCE [LARGE SCALE GENOMIC DNA]</scope>
    <source>
        <strain evidence="2">DSM 1968</strain>
    </source>
</reference>
<accession>A0A1D2VMI3</accession>
<dbReference type="AlphaFoldDB" id="A0A1D2VMI3"/>
<dbReference type="RefSeq" id="XP_020049135.1">
    <property type="nucleotide sequence ID" value="XM_020192629.1"/>
</dbReference>
<dbReference type="InParanoid" id="A0A1D2VMI3"/>
<name>A0A1D2VMI3_9ASCO</name>
<sequence length="84" mass="9373">MRFDFDSDASLHTFPNVDWIINIKFHPGVTVGTCANDVDAANNGDLMFLKNRSILSFLYDPHTGSLILTSTGTNQRPWLSSKID</sequence>
<dbReference type="GeneID" id="30966265"/>
<dbReference type="Proteomes" id="UP000095038">
    <property type="component" value="Unassembled WGS sequence"/>
</dbReference>
<evidence type="ECO:0000313" key="1">
    <source>
        <dbReference type="EMBL" id="ODV62828.1"/>
    </source>
</evidence>